<evidence type="ECO:0000313" key="2">
    <source>
        <dbReference type="EMBL" id="MBG6085698.1"/>
    </source>
</evidence>
<evidence type="ECO:0000313" key="3">
    <source>
        <dbReference type="Proteomes" id="UP000625033"/>
    </source>
</evidence>
<protein>
    <submittedName>
        <fullName evidence="2">Energy-coupling factor transport system substrate-specific component</fullName>
    </submittedName>
</protein>
<keyword evidence="1" id="KW-0812">Transmembrane</keyword>
<reference evidence="2" key="1">
    <citation type="submission" date="2020-11" db="EMBL/GenBank/DDBJ databases">
        <title>Sequencing the genomes of 1000 actinobacteria strains.</title>
        <authorList>
            <person name="Klenk H.-P."/>
        </authorList>
    </citation>
    <scope>NUCLEOTIDE SEQUENCE</scope>
    <source>
        <strain evidence="2">DSM 26152</strain>
    </source>
</reference>
<comment type="caution">
    <text evidence="2">The sequence shown here is derived from an EMBL/GenBank/DDBJ whole genome shotgun (WGS) entry which is preliminary data.</text>
</comment>
<dbReference type="AlphaFoldDB" id="A0A931GFT7"/>
<accession>A0A931GFT7</accession>
<evidence type="ECO:0000256" key="1">
    <source>
        <dbReference type="SAM" id="Phobius"/>
    </source>
</evidence>
<keyword evidence="1" id="KW-1133">Transmembrane helix</keyword>
<feature type="transmembrane region" description="Helical" evidence="1">
    <location>
        <begin position="167"/>
        <end position="184"/>
    </location>
</feature>
<feature type="transmembrane region" description="Helical" evidence="1">
    <location>
        <begin position="51"/>
        <end position="72"/>
    </location>
</feature>
<feature type="transmembrane region" description="Helical" evidence="1">
    <location>
        <begin position="136"/>
        <end position="155"/>
    </location>
</feature>
<dbReference type="Proteomes" id="UP000625033">
    <property type="component" value="Unassembled WGS sequence"/>
</dbReference>
<dbReference type="Gene3D" id="1.10.1760.20">
    <property type="match status" value="1"/>
</dbReference>
<feature type="transmembrane region" description="Helical" evidence="1">
    <location>
        <begin position="20"/>
        <end position="39"/>
    </location>
</feature>
<dbReference type="EMBL" id="JADOTZ010000001">
    <property type="protein sequence ID" value="MBG6085698.1"/>
    <property type="molecule type" value="Genomic_DNA"/>
</dbReference>
<sequence>MSETLILPRAAASHRHRGRLLTAAGILILAATYSALVLTQPATLIDGLGNGVALAAFAAYLLGAVCLLMAALPQLPRAALTLIPVALALNIVLGQFVGSTLVPLYLDSVGTVLVGFLAGRRAGAATGVLGTLVWSLFNPTVLPFAAGAAVVGFLAGTAARYGAVRRVYLAPIAGALTGVLAALISAPVAAFVFGGTAGVGTGALVSAFRAMGDSLLGSITKQALLSDPGDKAIVFLAVALLLYAVPRRVSHAFGFVRQYRVLGHGPQRGER</sequence>
<organism evidence="2 3">
    <name type="scientific">Zhihengliuella flava</name>
    <dbReference type="NCBI Taxonomy" id="1285193"/>
    <lineage>
        <taxon>Bacteria</taxon>
        <taxon>Bacillati</taxon>
        <taxon>Actinomycetota</taxon>
        <taxon>Actinomycetes</taxon>
        <taxon>Micrococcales</taxon>
        <taxon>Micrococcaceae</taxon>
        <taxon>Zhihengliuella</taxon>
    </lineage>
</organism>
<gene>
    <name evidence="2" type="ORF">IW252_002465</name>
</gene>
<feature type="transmembrane region" description="Helical" evidence="1">
    <location>
        <begin position="79"/>
        <end position="106"/>
    </location>
</feature>
<dbReference type="RefSeq" id="WP_196836856.1">
    <property type="nucleotide sequence ID" value="NZ_JADOTZ010000001.1"/>
</dbReference>
<proteinExistence type="predicted"/>
<keyword evidence="1" id="KW-0472">Membrane</keyword>
<feature type="transmembrane region" description="Helical" evidence="1">
    <location>
        <begin position="232"/>
        <end position="249"/>
    </location>
</feature>
<keyword evidence="3" id="KW-1185">Reference proteome</keyword>
<name>A0A931GFT7_9MICC</name>